<dbReference type="SUPFAM" id="SSF54862">
    <property type="entry name" value="4Fe-4S ferredoxins"/>
    <property type="match status" value="1"/>
</dbReference>
<protein>
    <submittedName>
        <fullName evidence="2">Ferredoxin</fullName>
    </submittedName>
</protein>
<dbReference type="HOGENOM" id="CLU_067767_0_0_9"/>
<dbReference type="InterPro" id="IPR017896">
    <property type="entry name" value="4Fe4S_Fe-S-bd"/>
</dbReference>
<dbReference type="eggNOG" id="COG1149">
    <property type="taxonomic scope" value="Bacteria"/>
</dbReference>
<name>A0PYW7_CLONN</name>
<dbReference type="PANTHER" id="PTHR43063">
    <property type="entry name" value="4FE-4S CLUSTER CONTAINING PARA FAMILY ATPASE PROTEIN"/>
    <property type="match status" value="1"/>
</dbReference>
<dbReference type="SUPFAM" id="SSF52540">
    <property type="entry name" value="P-loop containing nucleoside triphosphate hydrolases"/>
    <property type="match status" value="1"/>
</dbReference>
<reference evidence="2 3" key="1">
    <citation type="journal article" date="2006" name="Nat. Biotechnol.">
        <title>The genome and transcriptomes of the anti-tumor agent Clostridium novyi-NT.</title>
        <authorList>
            <person name="Bettegowda C."/>
            <person name="Huang X."/>
            <person name="Lin J."/>
            <person name="Cheong I."/>
            <person name="Kohli M."/>
            <person name="Szabo S.A."/>
            <person name="Zhang X."/>
            <person name="Diaz L.A. Jr."/>
            <person name="Velculescu V.E."/>
            <person name="Parmigiani G."/>
            <person name="Kinzler K.W."/>
            <person name="Vogelstein B."/>
            <person name="Zhou S."/>
        </authorList>
    </citation>
    <scope>NUCLEOTIDE SEQUENCE [LARGE SCALE GENOMIC DNA]</scope>
    <source>
        <strain evidence="2 3">NT</strain>
    </source>
</reference>
<feature type="domain" description="4Fe-4S ferredoxin-type" evidence="1">
    <location>
        <begin position="94"/>
        <end position="122"/>
    </location>
</feature>
<dbReference type="InterPro" id="IPR002586">
    <property type="entry name" value="CobQ/CobB/MinD/ParA_Nub-bd_dom"/>
</dbReference>
<dbReference type="Pfam" id="PF00037">
    <property type="entry name" value="Fer4"/>
    <property type="match status" value="2"/>
</dbReference>
<evidence type="ECO:0000259" key="1">
    <source>
        <dbReference type="PROSITE" id="PS51379"/>
    </source>
</evidence>
<dbReference type="EMBL" id="CP000382">
    <property type="protein sequence ID" value="ABK60897.1"/>
    <property type="molecule type" value="Genomic_DNA"/>
</dbReference>
<proteinExistence type="predicted"/>
<dbReference type="AlphaFoldDB" id="A0PYW7"/>
<gene>
    <name evidence="2" type="ordered locus">NT01CX_1488</name>
</gene>
<feature type="domain" description="4Fe-4S ferredoxin-type" evidence="1">
    <location>
        <begin position="64"/>
        <end position="93"/>
    </location>
</feature>
<dbReference type="Pfam" id="PF01656">
    <property type="entry name" value="CbiA"/>
    <property type="match status" value="1"/>
</dbReference>
<dbReference type="STRING" id="386415.NT01CX_1488"/>
<sequence>MICKEETKVNISVLSGKGGTGKTTISTNLAYSMGANYIDCDVEEPNGFIFLNPTNIKSKKVYMDNPFIDDEKCINCGKCAKVCQFNALVKTKKDIILFERLCHSCGACEIVCDTGALTYKKRPIGVIEQGNFNGNTCKRGILNVSEPMAVPVIKELLGNLPKGINIIDCPPGTSCNVVSSIKFTDAAILVTEPTEFGLHDLKMAVELLRMFKVPFGVVVNKNTSKENIIVDYCIKENISILGFVPYKKEAAKTYSTGNMLVHIEEYKKVFDEISHKVKEELLWNL</sequence>
<evidence type="ECO:0000313" key="3">
    <source>
        <dbReference type="Proteomes" id="UP000008220"/>
    </source>
</evidence>
<dbReference type="Gene3D" id="3.40.50.300">
    <property type="entry name" value="P-loop containing nucleotide triphosphate hydrolases"/>
    <property type="match status" value="1"/>
</dbReference>
<dbReference type="PANTHER" id="PTHR43063:SF1">
    <property type="entry name" value="4FE-4S CLUSTER CONTAINING PARA FAMILY ATPASE PROTEIN"/>
    <property type="match status" value="1"/>
</dbReference>
<accession>A0PYW7</accession>
<dbReference type="InterPro" id="IPR027417">
    <property type="entry name" value="P-loop_NTPase"/>
</dbReference>
<dbReference type="KEGG" id="cno:NT01CX_1488"/>
<dbReference type="Proteomes" id="UP000008220">
    <property type="component" value="Chromosome"/>
</dbReference>
<keyword evidence="3" id="KW-1185">Reference proteome</keyword>
<dbReference type="PROSITE" id="PS51379">
    <property type="entry name" value="4FE4S_FER_2"/>
    <property type="match status" value="2"/>
</dbReference>
<evidence type="ECO:0000313" key="2">
    <source>
        <dbReference type="EMBL" id="ABK60897.1"/>
    </source>
</evidence>
<dbReference type="Gene3D" id="3.30.70.20">
    <property type="match status" value="1"/>
</dbReference>
<organism evidence="2 3">
    <name type="scientific">Clostridium novyi (strain NT)</name>
    <dbReference type="NCBI Taxonomy" id="386415"/>
    <lineage>
        <taxon>Bacteria</taxon>
        <taxon>Bacillati</taxon>
        <taxon>Bacillota</taxon>
        <taxon>Clostridia</taxon>
        <taxon>Eubacteriales</taxon>
        <taxon>Clostridiaceae</taxon>
        <taxon>Clostridium</taxon>
    </lineage>
</organism>